<sequence length="329" mass="35461">MLSARSLHDTRMALTLPIDLFSPLPALPRTSMAASTRSDAPSPKVKLGLCQILVGEDKAENIERARRAVEAAARAGAQIVCLPECWNGPYATASFPLFAEPIPPEAEGVDKARSPSLAMLLEVARDCGVLLVGGSIPEASGGKFYNTCVVVRPDGRVAALHRKVHLFDIHVPGGISFRESDTLSAGDSLTLVDTSWGFSLGLGICYDIRFPEMAMVLRARGAKLLLFPGAFNLTTGPAHWELLQRARAVDNQLFVAAVSPARNPAASYQAWGHTTVVNPWGEVIATTGHEPALLLADLDMELVETTRRNIPTAQQKRFDLYTPCSQVPK</sequence>
<dbReference type="PANTHER" id="PTHR23088:SF30">
    <property type="entry name" value="OMEGA-AMIDASE NIT2"/>
    <property type="match status" value="1"/>
</dbReference>
<gene>
    <name evidence="4" type="ORF">Naga_100941g2</name>
</gene>
<dbReference type="Proteomes" id="UP000019335">
    <property type="component" value="Unassembled WGS sequence"/>
</dbReference>
<dbReference type="OrthoDB" id="10250282at2759"/>
<evidence type="ECO:0000259" key="3">
    <source>
        <dbReference type="PROSITE" id="PS50263"/>
    </source>
</evidence>
<dbReference type="FunFam" id="3.60.110.10:FF:000002">
    <property type="entry name" value="Nitrilase family member 2"/>
    <property type="match status" value="1"/>
</dbReference>
<dbReference type="InterPro" id="IPR003010">
    <property type="entry name" value="C-N_Hydrolase"/>
</dbReference>
<evidence type="ECO:0000256" key="2">
    <source>
        <dbReference type="ARBA" id="ARBA00022801"/>
    </source>
</evidence>
<dbReference type="SUPFAM" id="SSF56317">
    <property type="entry name" value="Carbon-nitrogen hydrolase"/>
    <property type="match status" value="1"/>
</dbReference>
<dbReference type="GO" id="GO:0006107">
    <property type="term" value="P:oxaloacetate metabolic process"/>
    <property type="evidence" value="ECO:0007669"/>
    <property type="project" value="TreeGrafter"/>
</dbReference>
<dbReference type="InterPro" id="IPR045254">
    <property type="entry name" value="Nit1/2_C-N_Hydrolase"/>
</dbReference>
<organism evidence="4 5">
    <name type="scientific">Nannochloropsis gaditana</name>
    <dbReference type="NCBI Taxonomy" id="72520"/>
    <lineage>
        <taxon>Eukaryota</taxon>
        <taxon>Sar</taxon>
        <taxon>Stramenopiles</taxon>
        <taxon>Ochrophyta</taxon>
        <taxon>Eustigmatophyceae</taxon>
        <taxon>Eustigmatales</taxon>
        <taxon>Monodopsidaceae</taxon>
        <taxon>Nannochloropsis</taxon>
    </lineage>
</organism>
<dbReference type="PROSITE" id="PS50263">
    <property type="entry name" value="CN_HYDROLASE"/>
    <property type="match status" value="1"/>
</dbReference>
<protein>
    <submittedName>
        <fullName evidence="4">Omega-amidase nit2</fullName>
    </submittedName>
</protein>
<dbReference type="Gene3D" id="3.60.110.10">
    <property type="entry name" value="Carbon-nitrogen hydrolase"/>
    <property type="match status" value="1"/>
</dbReference>
<dbReference type="PANTHER" id="PTHR23088">
    <property type="entry name" value="NITRILASE-RELATED"/>
    <property type="match status" value="1"/>
</dbReference>
<dbReference type="CDD" id="cd07572">
    <property type="entry name" value="nit"/>
    <property type="match status" value="1"/>
</dbReference>
<proteinExistence type="inferred from homology"/>
<accession>W7TJS3</accession>
<evidence type="ECO:0000313" key="5">
    <source>
        <dbReference type="Proteomes" id="UP000019335"/>
    </source>
</evidence>
<keyword evidence="5" id="KW-1185">Reference proteome</keyword>
<evidence type="ECO:0000256" key="1">
    <source>
        <dbReference type="ARBA" id="ARBA00010613"/>
    </source>
</evidence>
<dbReference type="AlphaFoldDB" id="W7TJS3"/>
<comment type="similarity">
    <text evidence="1">Belongs to the carbon-nitrogen hydrolase superfamily. NIT1/NIT2 family.</text>
</comment>
<dbReference type="InterPro" id="IPR036526">
    <property type="entry name" value="C-N_Hydrolase_sf"/>
</dbReference>
<dbReference type="GO" id="GO:0050152">
    <property type="term" value="F:omega-amidase activity"/>
    <property type="evidence" value="ECO:0007669"/>
    <property type="project" value="TreeGrafter"/>
</dbReference>
<dbReference type="GO" id="GO:0006541">
    <property type="term" value="P:glutamine metabolic process"/>
    <property type="evidence" value="ECO:0007669"/>
    <property type="project" value="TreeGrafter"/>
</dbReference>
<dbReference type="EMBL" id="AZIL01002956">
    <property type="protein sequence ID" value="EWM20591.1"/>
    <property type="molecule type" value="Genomic_DNA"/>
</dbReference>
<dbReference type="GO" id="GO:0005739">
    <property type="term" value="C:mitochondrion"/>
    <property type="evidence" value="ECO:0007669"/>
    <property type="project" value="TreeGrafter"/>
</dbReference>
<dbReference type="GO" id="GO:0006528">
    <property type="term" value="P:asparagine metabolic process"/>
    <property type="evidence" value="ECO:0007669"/>
    <property type="project" value="TreeGrafter"/>
</dbReference>
<evidence type="ECO:0000313" key="4">
    <source>
        <dbReference type="EMBL" id="EWM20591.1"/>
    </source>
</evidence>
<dbReference type="Pfam" id="PF00795">
    <property type="entry name" value="CN_hydrolase"/>
    <property type="match status" value="1"/>
</dbReference>
<reference evidence="4 5" key="1">
    <citation type="journal article" date="2014" name="Mol. Plant">
        <title>Chromosome Scale Genome Assembly and Transcriptome Profiling of Nannochloropsis gaditana in Nitrogen Depletion.</title>
        <authorList>
            <person name="Corteggiani Carpinelli E."/>
            <person name="Telatin A."/>
            <person name="Vitulo N."/>
            <person name="Forcato C."/>
            <person name="D'Angelo M."/>
            <person name="Schiavon R."/>
            <person name="Vezzi A."/>
            <person name="Giacometti G.M."/>
            <person name="Morosinotto T."/>
            <person name="Valle G."/>
        </authorList>
    </citation>
    <scope>NUCLEOTIDE SEQUENCE [LARGE SCALE GENOMIC DNA]</scope>
    <source>
        <strain evidence="4 5">B-31</strain>
    </source>
</reference>
<dbReference type="InterPro" id="IPR001110">
    <property type="entry name" value="UPF0012_CS"/>
</dbReference>
<dbReference type="PROSITE" id="PS01227">
    <property type="entry name" value="UPF0012"/>
    <property type="match status" value="1"/>
</dbReference>
<feature type="domain" description="CN hydrolase" evidence="3">
    <location>
        <begin position="45"/>
        <end position="300"/>
    </location>
</feature>
<keyword evidence="2" id="KW-0378">Hydrolase</keyword>
<name>W7TJS3_9STRA</name>
<comment type="caution">
    <text evidence="4">The sequence shown here is derived from an EMBL/GenBank/DDBJ whole genome shotgun (WGS) entry which is preliminary data.</text>
</comment>